<dbReference type="Proteomes" id="UP001418222">
    <property type="component" value="Unassembled WGS sequence"/>
</dbReference>
<evidence type="ECO:0000256" key="1">
    <source>
        <dbReference type="SAM" id="MobiDB-lite"/>
    </source>
</evidence>
<feature type="compositionally biased region" description="Basic and acidic residues" evidence="1">
    <location>
        <begin position="68"/>
        <end position="83"/>
    </location>
</feature>
<dbReference type="PANTHER" id="PTHR33144:SF52">
    <property type="match status" value="1"/>
</dbReference>
<feature type="region of interest" description="Disordered" evidence="1">
    <location>
        <begin position="1"/>
        <end position="117"/>
    </location>
</feature>
<evidence type="ECO:0000313" key="2">
    <source>
        <dbReference type="EMBL" id="KAK8928242.1"/>
    </source>
</evidence>
<feature type="compositionally biased region" description="Basic and acidic residues" evidence="1">
    <location>
        <begin position="560"/>
        <end position="573"/>
    </location>
</feature>
<proteinExistence type="predicted"/>
<dbReference type="AlphaFoldDB" id="A0AAP0FZG6"/>
<dbReference type="Pfam" id="PF03004">
    <property type="entry name" value="Transposase_24"/>
    <property type="match status" value="1"/>
</dbReference>
<dbReference type="PANTHER" id="PTHR33144">
    <property type="entry name" value="OS10G0409366 PROTEIN-RELATED"/>
    <property type="match status" value="1"/>
</dbReference>
<name>A0AAP0FZG6_9ASPA</name>
<organism evidence="2 3">
    <name type="scientific">Platanthera zijinensis</name>
    <dbReference type="NCBI Taxonomy" id="2320716"/>
    <lineage>
        <taxon>Eukaryota</taxon>
        <taxon>Viridiplantae</taxon>
        <taxon>Streptophyta</taxon>
        <taxon>Embryophyta</taxon>
        <taxon>Tracheophyta</taxon>
        <taxon>Spermatophyta</taxon>
        <taxon>Magnoliopsida</taxon>
        <taxon>Liliopsida</taxon>
        <taxon>Asparagales</taxon>
        <taxon>Orchidaceae</taxon>
        <taxon>Orchidoideae</taxon>
        <taxon>Orchideae</taxon>
        <taxon>Orchidinae</taxon>
        <taxon>Platanthera</taxon>
    </lineage>
</organism>
<dbReference type="InterPro" id="IPR004252">
    <property type="entry name" value="Probable_transposase_24"/>
</dbReference>
<accession>A0AAP0FZG6</accession>
<protein>
    <submittedName>
        <fullName evidence="2">Uncharacterized protein</fullName>
    </submittedName>
</protein>
<feature type="compositionally biased region" description="Low complexity" evidence="1">
    <location>
        <begin position="19"/>
        <end position="36"/>
    </location>
</feature>
<sequence length="573" mass="64834">MAPKRKSQGTVARRSVRSTAAPKTTPTTPQKVASVVKKVKVAGDDKAKPNEDEVELFSPRPRAVPSKMENDVDGKAKPREKKVVGASSAAGKKARSAVDRAKSVGNGATEEPKTVKKGIKHGKVDVAEDEKLPASLKTSPSLLSKSIIIEAWYGKKNTRGQTTNDKLQLSQSVAAHSISEANINPSSISQPITTVQSISHATTNPTPISQPIDISHSLDNADLSNSRQCINKKKGRGPALGIPMWGTGERFHVDFDRFGYPTGKCEQPFVSQLGVLARNGFKLPLTYSRWTDIPDDMLDAIWREVQENTDVPSDYRRRCLHSVGMRWREWKYHVKHENYDIYTTDEERLAIVPDRVVIDQWRTLVQYWGQEAVKVISKKNSINRENLGRYHKMGRSSFRSVQTEMEKQGNDQIDIINVFIRTRTNKKGKIDLDAQEAIEDMNILLEKVPEEERTVEYKDSCFTRIMGEDGHRCLRTWDLMRKKDRNLQPSHEVVESIRSQLREEMQSQFDVQIAQMKTQMEAQLKAQMEEQLACLQQEMRAHLERVGYPLTPTTSTSRSRVGDENNAHEDAEF</sequence>
<reference evidence="2 3" key="1">
    <citation type="journal article" date="2022" name="Nat. Plants">
        <title>Genomes of leafy and leafless Platanthera orchids illuminate the evolution of mycoheterotrophy.</title>
        <authorList>
            <person name="Li M.H."/>
            <person name="Liu K.W."/>
            <person name="Li Z."/>
            <person name="Lu H.C."/>
            <person name="Ye Q.L."/>
            <person name="Zhang D."/>
            <person name="Wang J.Y."/>
            <person name="Li Y.F."/>
            <person name="Zhong Z.M."/>
            <person name="Liu X."/>
            <person name="Yu X."/>
            <person name="Liu D.K."/>
            <person name="Tu X.D."/>
            <person name="Liu B."/>
            <person name="Hao Y."/>
            <person name="Liao X.Y."/>
            <person name="Jiang Y.T."/>
            <person name="Sun W.H."/>
            <person name="Chen J."/>
            <person name="Chen Y.Q."/>
            <person name="Ai Y."/>
            <person name="Zhai J.W."/>
            <person name="Wu S.S."/>
            <person name="Zhou Z."/>
            <person name="Hsiao Y.Y."/>
            <person name="Wu W.L."/>
            <person name="Chen Y.Y."/>
            <person name="Lin Y.F."/>
            <person name="Hsu J.L."/>
            <person name="Li C.Y."/>
            <person name="Wang Z.W."/>
            <person name="Zhao X."/>
            <person name="Zhong W.Y."/>
            <person name="Ma X.K."/>
            <person name="Ma L."/>
            <person name="Huang J."/>
            <person name="Chen G.Z."/>
            <person name="Huang M.Z."/>
            <person name="Huang L."/>
            <person name="Peng D.H."/>
            <person name="Luo Y.B."/>
            <person name="Zou S.Q."/>
            <person name="Chen S.P."/>
            <person name="Lan S."/>
            <person name="Tsai W.C."/>
            <person name="Van de Peer Y."/>
            <person name="Liu Z.J."/>
        </authorList>
    </citation>
    <scope>NUCLEOTIDE SEQUENCE [LARGE SCALE GENOMIC DNA]</scope>
    <source>
        <strain evidence="2">Lor287</strain>
    </source>
</reference>
<gene>
    <name evidence="2" type="ORF">KSP39_PZI017396</name>
</gene>
<evidence type="ECO:0000313" key="3">
    <source>
        <dbReference type="Proteomes" id="UP001418222"/>
    </source>
</evidence>
<keyword evidence="3" id="KW-1185">Reference proteome</keyword>
<dbReference type="EMBL" id="JBBWWQ010000015">
    <property type="protein sequence ID" value="KAK8928242.1"/>
    <property type="molecule type" value="Genomic_DNA"/>
</dbReference>
<comment type="caution">
    <text evidence="2">The sequence shown here is derived from an EMBL/GenBank/DDBJ whole genome shotgun (WGS) entry which is preliminary data.</text>
</comment>
<feature type="region of interest" description="Disordered" evidence="1">
    <location>
        <begin position="548"/>
        <end position="573"/>
    </location>
</feature>
<feature type="compositionally biased region" description="Basic and acidic residues" evidence="1">
    <location>
        <begin position="41"/>
        <end position="51"/>
    </location>
</feature>